<keyword evidence="9 12" id="KW-1133">Transmembrane helix</keyword>
<dbReference type="HOGENOM" id="CLU_049294_0_1_9"/>
<evidence type="ECO:0000256" key="2">
    <source>
        <dbReference type="ARBA" id="ARBA00007543"/>
    </source>
</evidence>
<dbReference type="GO" id="GO:0070069">
    <property type="term" value="C:cytochrome complex"/>
    <property type="evidence" value="ECO:0007669"/>
    <property type="project" value="TreeGrafter"/>
</dbReference>
<dbReference type="NCBIfam" id="TIGR00203">
    <property type="entry name" value="cydB"/>
    <property type="match status" value="1"/>
</dbReference>
<feature type="transmembrane region" description="Helical" evidence="12">
    <location>
        <begin position="214"/>
        <end position="234"/>
    </location>
</feature>
<feature type="transmembrane region" description="Helical" evidence="12">
    <location>
        <begin position="249"/>
        <end position="269"/>
    </location>
</feature>
<evidence type="ECO:0000256" key="11">
    <source>
        <dbReference type="ARBA" id="ARBA00023136"/>
    </source>
</evidence>
<comment type="similarity">
    <text evidence="2">Belongs to the cytochrome ubiquinol oxidase subunit 2 family.</text>
</comment>
<evidence type="ECO:0000313" key="13">
    <source>
        <dbReference type="EMBL" id="ACJ32769.1"/>
    </source>
</evidence>
<keyword evidence="11 12" id="KW-0472">Membrane</keyword>
<proteinExistence type="inferred from homology"/>
<dbReference type="Pfam" id="PF02322">
    <property type="entry name" value="Cyt_bd_oxida_II"/>
    <property type="match status" value="1"/>
</dbReference>
<sequence>MRKKDRTHPQLRKVGKYNMSHEMVAIIWFGLWGLIWTIYFVLDGYTLGTGMLFPFLARNRQERNQLQEAVGPFWGGNEVWLITAGGATFAAFPAVYADLFSFLYTPMMLILFALFFRAAGLEFMHKDDAPLWQKSWKWAFTISSFALALLFGVAFANLFYGLKIGPSGYEGTFFSLLHPYGLLGGLLFISLFIVSGALWVMLKAVGEVAERAYAVARPAAIIATVILSLFFVATSNRTPLFHNFTKAPILWVVPALTFVCALLMLLFVWQKRIGLAFTNICLTIFTLMATGFIGMFPNMLPSRINDEYSTTLFEAAGSELNLKIMLGVAIVMVPIVVGYQLWSYKLFKEKITKETAKGYQ</sequence>
<accession>B7GK13</accession>
<evidence type="ECO:0000256" key="7">
    <source>
        <dbReference type="ARBA" id="ARBA00022723"/>
    </source>
</evidence>
<evidence type="ECO:0000313" key="14">
    <source>
        <dbReference type="Proteomes" id="UP000000742"/>
    </source>
</evidence>
<dbReference type="GO" id="GO:0019646">
    <property type="term" value="P:aerobic electron transport chain"/>
    <property type="evidence" value="ECO:0007669"/>
    <property type="project" value="TreeGrafter"/>
</dbReference>
<gene>
    <name evidence="13" type="primary">cydB</name>
    <name evidence="13" type="ordered locus">Aflv_0385</name>
</gene>
<dbReference type="EMBL" id="CP000922">
    <property type="protein sequence ID" value="ACJ32769.1"/>
    <property type="molecule type" value="Genomic_DNA"/>
</dbReference>
<evidence type="ECO:0000256" key="1">
    <source>
        <dbReference type="ARBA" id="ARBA00004651"/>
    </source>
</evidence>
<dbReference type="PIRSF" id="PIRSF000267">
    <property type="entry name" value="Cyt_oxidse_sub2"/>
    <property type="match status" value="1"/>
</dbReference>
<evidence type="ECO:0000256" key="3">
    <source>
        <dbReference type="ARBA" id="ARBA00022448"/>
    </source>
</evidence>
<feature type="transmembrane region" description="Helical" evidence="12">
    <location>
        <begin position="180"/>
        <end position="202"/>
    </location>
</feature>
<dbReference type="Proteomes" id="UP000000742">
    <property type="component" value="Chromosome"/>
</dbReference>
<keyword evidence="6 12" id="KW-0812">Transmembrane</keyword>
<dbReference type="eggNOG" id="COG1294">
    <property type="taxonomic scope" value="Bacteria"/>
</dbReference>
<keyword evidence="7" id="KW-0479">Metal-binding</keyword>
<feature type="transmembrane region" description="Helical" evidence="12">
    <location>
        <begin position="138"/>
        <end position="160"/>
    </location>
</feature>
<dbReference type="GO" id="GO:0005886">
    <property type="term" value="C:plasma membrane"/>
    <property type="evidence" value="ECO:0007669"/>
    <property type="project" value="UniProtKB-SubCell"/>
</dbReference>
<comment type="subcellular location">
    <subcellularLocation>
        <location evidence="1">Cell membrane</location>
        <topology evidence="1">Multi-pass membrane protein</topology>
    </subcellularLocation>
</comment>
<evidence type="ECO:0000256" key="4">
    <source>
        <dbReference type="ARBA" id="ARBA00022475"/>
    </source>
</evidence>
<protein>
    <submittedName>
        <fullName evidence="13">Cytochrome bd-type quinol oxidase, subunit 2</fullName>
    </submittedName>
</protein>
<evidence type="ECO:0000256" key="12">
    <source>
        <dbReference type="SAM" id="Phobius"/>
    </source>
</evidence>
<evidence type="ECO:0000256" key="9">
    <source>
        <dbReference type="ARBA" id="ARBA00022989"/>
    </source>
</evidence>
<dbReference type="GO" id="GO:0016682">
    <property type="term" value="F:oxidoreductase activity, acting on diphenols and related substances as donors, oxygen as acceptor"/>
    <property type="evidence" value="ECO:0007669"/>
    <property type="project" value="TreeGrafter"/>
</dbReference>
<feature type="transmembrane region" description="Helical" evidence="12">
    <location>
        <begin position="99"/>
        <end position="118"/>
    </location>
</feature>
<name>B7GK13_ANOFW</name>
<keyword evidence="10" id="KW-0408">Iron</keyword>
<feature type="transmembrane region" description="Helical" evidence="12">
    <location>
        <begin position="276"/>
        <end position="300"/>
    </location>
</feature>
<reference evidence="13 14" key="1">
    <citation type="journal article" date="2008" name="Genome Biol.">
        <title>Encapsulated in silica: genome, proteome and physiology of the thermophilic bacterium Anoxybacillus flavithermus WK1.</title>
        <authorList>
            <person name="Saw J.H."/>
            <person name="Mountain B.W."/>
            <person name="Feng L."/>
            <person name="Omelchenko M.V."/>
            <person name="Hou S."/>
            <person name="Saito J.A."/>
            <person name="Stott M.B."/>
            <person name="Li D."/>
            <person name="Zhao G."/>
            <person name="Wu J."/>
            <person name="Galperin M.Y."/>
            <person name="Koonin E.V."/>
            <person name="Makarova K.S."/>
            <person name="Wolf Y.I."/>
            <person name="Rigden D.J."/>
            <person name="Dunfield P.F."/>
            <person name="Wang L."/>
            <person name="Alam M."/>
        </authorList>
    </citation>
    <scope>NUCLEOTIDE SEQUENCE [LARGE SCALE GENOMIC DNA]</scope>
    <source>
        <strain evidence="14">DSM 21510 / WK1</strain>
    </source>
</reference>
<keyword evidence="4" id="KW-1003">Cell membrane</keyword>
<organism evidence="13 14">
    <name type="scientific">Anoxybacillus flavithermus (strain DSM 21510 / WK1)</name>
    <dbReference type="NCBI Taxonomy" id="491915"/>
    <lineage>
        <taxon>Bacteria</taxon>
        <taxon>Bacillati</taxon>
        <taxon>Bacillota</taxon>
        <taxon>Bacilli</taxon>
        <taxon>Bacillales</taxon>
        <taxon>Anoxybacillaceae</taxon>
        <taxon>Anoxybacillus</taxon>
    </lineage>
</organism>
<evidence type="ECO:0000256" key="10">
    <source>
        <dbReference type="ARBA" id="ARBA00023004"/>
    </source>
</evidence>
<dbReference type="STRING" id="491915.Aflv_0385"/>
<feature type="transmembrane region" description="Helical" evidence="12">
    <location>
        <begin position="320"/>
        <end position="342"/>
    </location>
</feature>
<keyword evidence="8" id="KW-0249">Electron transport</keyword>
<dbReference type="InterPro" id="IPR003317">
    <property type="entry name" value="Cyt-d_oxidase_su2"/>
</dbReference>
<evidence type="ECO:0000256" key="8">
    <source>
        <dbReference type="ARBA" id="ARBA00022982"/>
    </source>
</evidence>
<dbReference type="GO" id="GO:0009055">
    <property type="term" value="F:electron transfer activity"/>
    <property type="evidence" value="ECO:0007669"/>
    <property type="project" value="TreeGrafter"/>
</dbReference>
<dbReference type="KEGG" id="afl:Aflv_0385"/>
<keyword evidence="5" id="KW-0349">Heme</keyword>
<dbReference type="AlphaFoldDB" id="B7GK13"/>
<evidence type="ECO:0000256" key="6">
    <source>
        <dbReference type="ARBA" id="ARBA00022692"/>
    </source>
</evidence>
<feature type="transmembrane region" description="Helical" evidence="12">
    <location>
        <begin position="21"/>
        <end position="42"/>
    </location>
</feature>
<keyword evidence="3" id="KW-0813">Transport</keyword>
<dbReference type="PANTHER" id="PTHR43141:SF5">
    <property type="entry name" value="CYTOCHROME BD-I UBIQUINOL OXIDASE SUBUNIT 2"/>
    <property type="match status" value="1"/>
</dbReference>
<evidence type="ECO:0000256" key="5">
    <source>
        <dbReference type="ARBA" id="ARBA00022617"/>
    </source>
</evidence>
<dbReference type="GO" id="GO:0046872">
    <property type="term" value="F:metal ion binding"/>
    <property type="evidence" value="ECO:0007669"/>
    <property type="project" value="UniProtKB-KW"/>
</dbReference>
<dbReference type="PANTHER" id="PTHR43141">
    <property type="entry name" value="CYTOCHROME BD2 SUBUNIT II"/>
    <property type="match status" value="1"/>
</dbReference>